<reference evidence="2" key="1">
    <citation type="submission" date="2018-04" db="EMBL/GenBank/DDBJ databases">
        <authorList>
            <person name="Illikoud N."/>
        </authorList>
    </citation>
    <scope>NUCLEOTIDE SEQUENCE [LARGE SCALE GENOMIC DNA]</scope>
</reference>
<dbReference type="InterPro" id="IPR010022">
    <property type="entry name" value="XkdX"/>
</dbReference>
<dbReference type="AlphaFoldDB" id="A0A2X0S1Y9"/>
<sequence>MMPFLTSMYKQKRIDNEYLKKVVKNGHITAAQFKENTGVNYNLEEAGKV</sequence>
<protein>
    <recommendedName>
        <fullName evidence="3">XkdX family protein</fullName>
    </recommendedName>
</protein>
<evidence type="ECO:0000313" key="2">
    <source>
        <dbReference type="Proteomes" id="UP000270190"/>
    </source>
</evidence>
<evidence type="ECO:0008006" key="3">
    <source>
        <dbReference type="Google" id="ProtNLM"/>
    </source>
</evidence>
<dbReference type="EMBL" id="OUNC01000012">
    <property type="protein sequence ID" value="SPP28397.1"/>
    <property type="molecule type" value="Genomic_DNA"/>
</dbReference>
<dbReference type="Pfam" id="PF09693">
    <property type="entry name" value="Phage_XkdX"/>
    <property type="match status" value="1"/>
</dbReference>
<proteinExistence type="predicted"/>
<gene>
    <name evidence="1" type="ORF">BTBSAS_20267</name>
</gene>
<organism evidence="1 2">
    <name type="scientific">Brochothrix thermosphacta</name>
    <name type="common">Microbacterium thermosphactum</name>
    <dbReference type="NCBI Taxonomy" id="2756"/>
    <lineage>
        <taxon>Bacteria</taxon>
        <taxon>Bacillati</taxon>
        <taxon>Bacillota</taxon>
        <taxon>Bacilli</taxon>
        <taxon>Bacillales</taxon>
        <taxon>Listeriaceae</taxon>
        <taxon>Brochothrix</taxon>
    </lineage>
</organism>
<dbReference type="Proteomes" id="UP000270190">
    <property type="component" value="Unassembled WGS sequence"/>
</dbReference>
<dbReference type="RefSeq" id="WP_120472609.1">
    <property type="nucleotide sequence ID" value="NZ_CBCPKC010000001.1"/>
</dbReference>
<name>A0A2X0S1Y9_BROTH</name>
<accession>A0A2X0S1Y9</accession>
<evidence type="ECO:0000313" key="1">
    <source>
        <dbReference type="EMBL" id="SPP28397.1"/>
    </source>
</evidence>